<comment type="caution">
    <text evidence="2">The sequence shown here is derived from an EMBL/GenBank/DDBJ whole genome shotgun (WGS) entry which is preliminary data.</text>
</comment>
<evidence type="ECO:0000313" key="3">
    <source>
        <dbReference type="Proteomes" id="UP000312512"/>
    </source>
</evidence>
<dbReference type="OrthoDB" id="3543639at2"/>
<gene>
    <name evidence="2" type="ORF">FH608_050005</name>
</gene>
<reference evidence="2 3" key="1">
    <citation type="submission" date="2019-10" db="EMBL/GenBank/DDBJ databases">
        <title>Nonomuraea sp. nov., isolated from Phyllanthus amarus.</title>
        <authorList>
            <person name="Klykleung N."/>
            <person name="Tanasupawat S."/>
        </authorList>
    </citation>
    <scope>NUCLEOTIDE SEQUENCE [LARGE SCALE GENOMIC DNA]</scope>
    <source>
        <strain evidence="2 3">PA1-10</strain>
    </source>
</reference>
<accession>A0A5C4UV10</accession>
<feature type="region of interest" description="Disordered" evidence="1">
    <location>
        <begin position="1"/>
        <end position="33"/>
    </location>
</feature>
<organism evidence="2 3">
    <name type="scientific">Nonomuraea phyllanthi</name>
    <dbReference type="NCBI Taxonomy" id="2219224"/>
    <lineage>
        <taxon>Bacteria</taxon>
        <taxon>Bacillati</taxon>
        <taxon>Actinomycetota</taxon>
        <taxon>Actinomycetes</taxon>
        <taxon>Streptosporangiales</taxon>
        <taxon>Streptosporangiaceae</taxon>
        <taxon>Nonomuraea</taxon>
    </lineage>
</organism>
<dbReference type="RefSeq" id="WP_139638271.1">
    <property type="nucleotide sequence ID" value="NZ_VDLX02000040.1"/>
</dbReference>
<evidence type="ECO:0000313" key="2">
    <source>
        <dbReference type="EMBL" id="KAB8182642.1"/>
    </source>
</evidence>
<protein>
    <submittedName>
        <fullName evidence="2">Uncharacterized protein</fullName>
    </submittedName>
</protein>
<dbReference type="Proteomes" id="UP000312512">
    <property type="component" value="Unassembled WGS sequence"/>
</dbReference>
<evidence type="ECO:0000256" key="1">
    <source>
        <dbReference type="SAM" id="MobiDB-lite"/>
    </source>
</evidence>
<feature type="compositionally biased region" description="Low complexity" evidence="1">
    <location>
        <begin position="19"/>
        <end position="33"/>
    </location>
</feature>
<sequence>MVFHRRRPGGELDVRRRTGTSAADSSGSGHTATLNKTASWITGKNGNGISNTPAQALAAASREAERQGKAVEVADATIATSITYAQPDGRTFKTEVTAGPVRTRQGGRWVPIDTTLAEQGGKLRPKALAEGAAVELSTGGTDPFVTMRAAGGSHALRWPTPLPKPTVKGSVATYTDAAGIGADLVVTALPAGFRHEVVLRQRPSKPLKLRIGVDDEGLALSEGKGGRLLLNGKELR</sequence>
<dbReference type="AlphaFoldDB" id="A0A5C4UV10"/>
<dbReference type="EMBL" id="VDLX02000040">
    <property type="protein sequence ID" value="KAB8182642.1"/>
    <property type="molecule type" value="Genomic_DNA"/>
</dbReference>
<proteinExistence type="predicted"/>
<keyword evidence="3" id="KW-1185">Reference proteome</keyword>
<name>A0A5C4UV10_9ACTN</name>